<evidence type="ECO:0000313" key="3">
    <source>
        <dbReference type="Proteomes" id="UP001177670"/>
    </source>
</evidence>
<keyword evidence="3" id="KW-1185">Reference proteome</keyword>
<dbReference type="Proteomes" id="UP001177670">
    <property type="component" value="Unassembled WGS sequence"/>
</dbReference>
<accession>A0AA40GH70</accession>
<dbReference type="AlphaFoldDB" id="A0AA40GH70"/>
<organism evidence="2 3">
    <name type="scientific">Melipona bicolor</name>
    <dbReference type="NCBI Taxonomy" id="60889"/>
    <lineage>
        <taxon>Eukaryota</taxon>
        <taxon>Metazoa</taxon>
        <taxon>Ecdysozoa</taxon>
        <taxon>Arthropoda</taxon>
        <taxon>Hexapoda</taxon>
        <taxon>Insecta</taxon>
        <taxon>Pterygota</taxon>
        <taxon>Neoptera</taxon>
        <taxon>Endopterygota</taxon>
        <taxon>Hymenoptera</taxon>
        <taxon>Apocrita</taxon>
        <taxon>Aculeata</taxon>
        <taxon>Apoidea</taxon>
        <taxon>Anthophila</taxon>
        <taxon>Apidae</taxon>
        <taxon>Melipona</taxon>
    </lineage>
</organism>
<protein>
    <submittedName>
        <fullName evidence="2">Uncharacterized protein</fullName>
    </submittedName>
</protein>
<proteinExistence type="predicted"/>
<evidence type="ECO:0000256" key="1">
    <source>
        <dbReference type="SAM" id="MobiDB-lite"/>
    </source>
</evidence>
<feature type="region of interest" description="Disordered" evidence="1">
    <location>
        <begin position="26"/>
        <end position="51"/>
    </location>
</feature>
<name>A0AA40GH70_9HYME</name>
<reference evidence="2" key="1">
    <citation type="submission" date="2021-10" db="EMBL/GenBank/DDBJ databases">
        <title>Melipona bicolor Genome sequencing and assembly.</title>
        <authorList>
            <person name="Araujo N.S."/>
            <person name="Arias M.C."/>
        </authorList>
    </citation>
    <scope>NUCLEOTIDE SEQUENCE</scope>
    <source>
        <strain evidence="2">USP_2M_L1-L4_2017</strain>
        <tissue evidence="2">Whole body</tissue>
    </source>
</reference>
<evidence type="ECO:0000313" key="2">
    <source>
        <dbReference type="EMBL" id="KAK1137662.1"/>
    </source>
</evidence>
<dbReference type="EMBL" id="JAHYIQ010000001">
    <property type="protein sequence ID" value="KAK1137662.1"/>
    <property type="molecule type" value="Genomic_DNA"/>
</dbReference>
<gene>
    <name evidence="2" type="ORF">K0M31_002160</name>
</gene>
<sequence>MIKVRGRHVQVSAWLKRQKIHSIRDVTSAGVPESGEERERGNSHGKKEKLWGFARYEHGARAKSTGQR</sequence>
<comment type="caution">
    <text evidence="2">The sequence shown here is derived from an EMBL/GenBank/DDBJ whole genome shotgun (WGS) entry which is preliminary data.</text>
</comment>